<dbReference type="NCBIfam" id="TIGR00562">
    <property type="entry name" value="proto_IX_ox"/>
    <property type="match status" value="1"/>
</dbReference>
<comment type="subcellular location">
    <subcellularLocation>
        <location evidence="11">Mitochondrion inner membrane</location>
    </subcellularLocation>
</comment>
<dbReference type="GO" id="GO:0006782">
    <property type="term" value="P:protoporphyrinogen IX biosynthetic process"/>
    <property type="evidence" value="ECO:0007669"/>
    <property type="project" value="UniProtKB-UniRule"/>
</dbReference>
<feature type="domain" description="Amine oxidase" evidence="12">
    <location>
        <begin position="11"/>
        <end position="507"/>
    </location>
</feature>
<evidence type="ECO:0000256" key="5">
    <source>
        <dbReference type="ARBA" id="ARBA00022630"/>
    </source>
</evidence>
<comment type="function">
    <text evidence="1 11">Catalyzes the 6-electron oxidation of protoporphyrinogen-IX to form protoporphyrin-IX.</text>
</comment>
<evidence type="ECO:0000256" key="10">
    <source>
        <dbReference type="ARBA" id="ARBA00047554"/>
    </source>
</evidence>
<evidence type="ECO:0000256" key="4">
    <source>
        <dbReference type="ARBA" id="ARBA00012867"/>
    </source>
</evidence>
<evidence type="ECO:0000256" key="9">
    <source>
        <dbReference type="ARBA" id="ARBA00023244"/>
    </source>
</evidence>
<reference evidence="13 14" key="2">
    <citation type="submission" date="2018-11" db="EMBL/GenBank/DDBJ databases">
        <authorList>
            <consortium name="Pathogen Informatics"/>
        </authorList>
    </citation>
    <scope>NUCLEOTIDE SEQUENCE [LARGE SCALE GENOMIC DNA]</scope>
</reference>
<dbReference type="GO" id="GO:0005743">
    <property type="term" value="C:mitochondrial inner membrane"/>
    <property type="evidence" value="ECO:0007669"/>
    <property type="project" value="UniProtKB-SubCell"/>
</dbReference>
<keyword evidence="6 11" id="KW-0274">FAD</keyword>
<comment type="similarity">
    <text evidence="3 11">Belongs to the protoporphyrinogen/coproporphyrinogen oxidase family. Protoporphyrinogen oxidase subfamily.</text>
</comment>
<comment type="catalytic activity">
    <reaction evidence="10 11">
        <text>protoporphyrinogen IX + 3 O2 = protoporphyrin IX + 3 H2O2</text>
        <dbReference type="Rhea" id="RHEA:25576"/>
        <dbReference type="ChEBI" id="CHEBI:15379"/>
        <dbReference type="ChEBI" id="CHEBI:16240"/>
        <dbReference type="ChEBI" id="CHEBI:57306"/>
        <dbReference type="ChEBI" id="CHEBI:57307"/>
        <dbReference type="EC" id="1.3.3.4"/>
    </reaction>
</comment>
<keyword evidence="5 11" id="KW-0285">Flavoprotein</keyword>
<dbReference type="InterPro" id="IPR002937">
    <property type="entry name" value="Amino_oxidase"/>
</dbReference>
<dbReference type="Proteomes" id="UP000278807">
    <property type="component" value="Unassembled WGS sequence"/>
</dbReference>
<dbReference type="STRING" id="102285.A0A0R3T869"/>
<sequence length="513" mass="56036">MARCIVIGGGISGLSTAYLLSRLPRTQVGHVSLIEANSSRLGGCILTLRNSETGALHDLGPHSARITGPASNPLLRLVSSLGFSKDEVFWMPSLTRYIYAAGALRPLNLLSPLSEPPFTRSHLSLFIRRALTKGPAPIKGDISVDEFLRSRFDDEFADYLGTALMRGICGADSKKISASAFLSHMMNWERESPNLVLGAIKSIIAGKVQSLYPTKTYDVPQDTLDKLLPPLRKDIAPPKFANVLNFSAGMQALTDRIVNELDKMDNVHISMGSRACSLDYKNNAYKLEIEQPNLFTTVDADAVFICTPVKQMGNLLSSRSFISSDVTKLLSAEIFPSASMAVVALEFDIPKPKLPHGFGHLLPLCEDETVMGVIYDSCCSPLMDGEIASRRTTRFTVVLSPRKEWLEATEGKTSFFLEPTLRNELITAGMNALKIQLGLNIDKPSFAHAGLWCNAIPTYPVGHLENKDKIRESIQKRLGCKRTLHLVGIALDGVGIGDCVKSAVNAVDNFCKQ</sequence>
<gene>
    <name evidence="13" type="ORF">HNAJ_LOCUS3256</name>
</gene>
<keyword evidence="14" id="KW-1185">Reference proteome</keyword>
<dbReference type="InterPro" id="IPR050464">
    <property type="entry name" value="Zeta_carotene_desat/Oxidored"/>
</dbReference>
<proteinExistence type="inferred from homology"/>
<organism evidence="15">
    <name type="scientific">Rodentolepis nana</name>
    <name type="common">Dwarf tapeworm</name>
    <name type="synonym">Hymenolepis nana</name>
    <dbReference type="NCBI Taxonomy" id="102285"/>
    <lineage>
        <taxon>Eukaryota</taxon>
        <taxon>Metazoa</taxon>
        <taxon>Spiralia</taxon>
        <taxon>Lophotrochozoa</taxon>
        <taxon>Platyhelminthes</taxon>
        <taxon>Cestoda</taxon>
        <taxon>Eucestoda</taxon>
        <taxon>Cyclophyllidea</taxon>
        <taxon>Hymenolepididae</taxon>
        <taxon>Rodentolepis</taxon>
    </lineage>
</organism>
<keyword evidence="7 11" id="KW-0560">Oxidoreductase</keyword>
<evidence type="ECO:0000313" key="15">
    <source>
        <dbReference type="WBParaSite" id="HNAJ_0000325701-mRNA-1"/>
    </source>
</evidence>
<evidence type="ECO:0000256" key="7">
    <source>
        <dbReference type="ARBA" id="ARBA00023002"/>
    </source>
</evidence>
<evidence type="ECO:0000256" key="11">
    <source>
        <dbReference type="RuleBase" id="RU367069"/>
    </source>
</evidence>
<dbReference type="AlphaFoldDB" id="A0A0R3T869"/>
<dbReference type="SUPFAM" id="SSF51905">
    <property type="entry name" value="FAD/NAD(P)-binding domain"/>
    <property type="match status" value="1"/>
</dbReference>
<comment type="pathway">
    <text evidence="2 11">Porphyrin-containing compound metabolism; protoporphyrin-IX biosynthesis; protoporphyrin-IX from protoporphyrinogen-IX: step 1/1.</text>
</comment>
<dbReference type="WBParaSite" id="HNAJ_0000325701-mRNA-1">
    <property type="protein sequence ID" value="HNAJ_0000325701-mRNA-1"/>
    <property type="gene ID" value="HNAJ_0000325701"/>
</dbReference>
<dbReference type="EMBL" id="UZAE01001843">
    <property type="protein sequence ID" value="VDN99115.1"/>
    <property type="molecule type" value="Genomic_DNA"/>
</dbReference>
<dbReference type="Gene3D" id="3.50.50.60">
    <property type="entry name" value="FAD/NAD(P)-binding domain"/>
    <property type="match status" value="1"/>
</dbReference>
<evidence type="ECO:0000259" key="12">
    <source>
        <dbReference type="Pfam" id="PF01593"/>
    </source>
</evidence>
<dbReference type="UniPathway" id="UPA00251">
    <property type="reaction ID" value="UER00324"/>
</dbReference>
<protein>
    <recommendedName>
        <fullName evidence="4 11">Protoporphyrinogen oxidase</fullName>
        <ecNumber evidence="4 11">1.3.3.4</ecNumber>
    </recommendedName>
</protein>
<evidence type="ECO:0000256" key="2">
    <source>
        <dbReference type="ARBA" id="ARBA00005073"/>
    </source>
</evidence>
<evidence type="ECO:0000256" key="6">
    <source>
        <dbReference type="ARBA" id="ARBA00022827"/>
    </source>
</evidence>
<evidence type="ECO:0000313" key="13">
    <source>
        <dbReference type="EMBL" id="VDN99115.1"/>
    </source>
</evidence>
<dbReference type="InterPro" id="IPR036188">
    <property type="entry name" value="FAD/NAD-bd_sf"/>
</dbReference>
<dbReference type="SUPFAM" id="SSF54373">
    <property type="entry name" value="FAD-linked reductases, C-terminal domain"/>
    <property type="match status" value="1"/>
</dbReference>
<dbReference type="PANTHER" id="PTHR42923:SF3">
    <property type="entry name" value="PROTOPORPHYRINOGEN OXIDASE"/>
    <property type="match status" value="1"/>
</dbReference>
<dbReference type="PANTHER" id="PTHR42923">
    <property type="entry name" value="PROTOPORPHYRINOGEN OXIDASE"/>
    <property type="match status" value="1"/>
</dbReference>
<comment type="cofactor">
    <cofactor evidence="11">
        <name>FAD</name>
        <dbReference type="ChEBI" id="CHEBI:57692"/>
    </cofactor>
    <text evidence="11">Binds 1 FAD per subunit.</text>
</comment>
<dbReference type="InterPro" id="IPR004572">
    <property type="entry name" value="Protoporphyrinogen_oxidase"/>
</dbReference>
<keyword evidence="8 11" id="KW-0350">Heme biosynthesis</keyword>
<accession>A0A0R3T869</accession>
<dbReference type="Pfam" id="PF01593">
    <property type="entry name" value="Amino_oxidase"/>
    <property type="match status" value="1"/>
</dbReference>
<dbReference type="EC" id="1.3.3.4" evidence="4 11"/>
<reference evidence="15" key="1">
    <citation type="submission" date="2017-02" db="UniProtKB">
        <authorList>
            <consortium name="WormBaseParasite"/>
        </authorList>
    </citation>
    <scope>IDENTIFICATION</scope>
</reference>
<keyword evidence="9 11" id="KW-0627">Porphyrin biosynthesis</keyword>
<evidence type="ECO:0000256" key="1">
    <source>
        <dbReference type="ARBA" id="ARBA00002600"/>
    </source>
</evidence>
<dbReference type="GO" id="GO:0004729">
    <property type="term" value="F:oxygen-dependent protoporphyrinogen oxidase activity"/>
    <property type="evidence" value="ECO:0007669"/>
    <property type="project" value="UniProtKB-UniRule"/>
</dbReference>
<name>A0A0R3T869_RODNA</name>
<evidence type="ECO:0000256" key="8">
    <source>
        <dbReference type="ARBA" id="ARBA00023133"/>
    </source>
</evidence>
<evidence type="ECO:0000313" key="14">
    <source>
        <dbReference type="Proteomes" id="UP000278807"/>
    </source>
</evidence>
<evidence type="ECO:0000256" key="3">
    <source>
        <dbReference type="ARBA" id="ARBA00010551"/>
    </source>
</evidence>
<dbReference type="OrthoDB" id="419752at2759"/>